<keyword evidence="3" id="KW-1185">Reference proteome</keyword>
<comment type="caution">
    <text evidence="2">The sequence shown here is derived from an EMBL/GenBank/DDBJ whole genome shotgun (WGS) entry which is preliminary data.</text>
</comment>
<proteinExistence type="predicted"/>
<organism evidence="2 3">
    <name type="scientific">Streptomyces meridianus</name>
    <dbReference type="NCBI Taxonomy" id="2938945"/>
    <lineage>
        <taxon>Bacteria</taxon>
        <taxon>Bacillati</taxon>
        <taxon>Actinomycetota</taxon>
        <taxon>Actinomycetes</taxon>
        <taxon>Kitasatosporales</taxon>
        <taxon>Streptomycetaceae</taxon>
        <taxon>Streptomyces</taxon>
    </lineage>
</organism>
<dbReference type="InterPro" id="IPR000182">
    <property type="entry name" value="GNAT_dom"/>
</dbReference>
<name>A0ABT0X2G3_9ACTN</name>
<dbReference type="EMBL" id="JAMQGM010000011">
    <property type="protein sequence ID" value="MCM2576644.1"/>
    <property type="molecule type" value="Genomic_DNA"/>
</dbReference>
<gene>
    <name evidence="2" type="ORF">M1E25_04610</name>
</gene>
<dbReference type="Gene3D" id="3.40.630.30">
    <property type="match status" value="1"/>
</dbReference>
<evidence type="ECO:0000313" key="2">
    <source>
        <dbReference type="EMBL" id="MCM2576644.1"/>
    </source>
</evidence>
<sequence>MPGRSDSADLIAAQVADPVFPVWVLVENEGRVVGFTTLFEEAPTLGWSAAERREPAFYLSSSFTDPSYHLYRLGRMMAWWAVDRAAQQGRDWVRRVCTDAGLVRRYTLQGFHLVREVGRGGDRLRLMARSAELLPELEEMMGGR</sequence>
<feature type="domain" description="N-acetyltransferase" evidence="1">
    <location>
        <begin position="1"/>
        <end position="132"/>
    </location>
</feature>
<accession>A0ABT0X2G3</accession>
<reference evidence="2" key="1">
    <citation type="journal article" date="2023" name="Int. J. Syst. Evol. Microbiol.">
        <title>Streptomyces meridianus sp. nov. isolated from brackish water of the Tagus estuary in Alcochete, Portugal.</title>
        <authorList>
            <person name="Santos J.D.N."/>
            <person name="Klimek D."/>
            <person name="Calusinska M."/>
            <person name="Lobo Da Cunha A."/>
            <person name="Catita J."/>
            <person name="Goncalves H."/>
            <person name="Gonzalez I."/>
            <person name="Reyes F."/>
            <person name="Lage O.M."/>
        </authorList>
    </citation>
    <scope>NUCLEOTIDE SEQUENCE</scope>
    <source>
        <strain evidence="2">MTZ3.1</strain>
    </source>
</reference>
<evidence type="ECO:0000313" key="3">
    <source>
        <dbReference type="Proteomes" id="UP001167160"/>
    </source>
</evidence>
<dbReference type="RefSeq" id="WP_251409976.1">
    <property type="nucleotide sequence ID" value="NZ_JAMQGM010000011.1"/>
</dbReference>
<dbReference type="Pfam" id="PF00583">
    <property type="entry name" value="Acetyltransf_1"/>
    <property type="match status" value="1"/>
</dbReference>
<dbReference type="Proteomes" id="UP001167160">
    <property type="component" value="Unassembled WGS sequence"/>
</dbReference>
<dbReference type="SUPFAM" id="SSF55729">
    <property type="entry name" value="Acyl-CoA N-acyltransferases (Nat)"/>
    <property type="match status" value="1"/>
</dbReference>
<evidence type="ECO:0000259" key="1">
    <source>
        <dbReference type="PROSITE" id="PS51186"/>
    </source>
</evidence>
<dbReference type="CDD" id="cd04301">
    <property type="entry name" value="NAT_SF"/>
    <property type="match status" value="1"/>
</dbReference>
<dbReference type="InterPro" id="IPR016181">
    <property type="entry name" value="Acyl_CoA_acyltransferase"/>
</dbReference>
<protein>
    <submittedName>
        <fullName evidence="2">GNAT family N-acetyltransferase</fullName>
    </submittedName>
</protein>
<dbReference type="PROSITE" id="PS51186">
    <property type="entry name" value="GNAT"/>
    <property type="match status" value="1"/>
</dbReference>